<protein>
    <recommendedName>
        <fullName evidence="2">Type II secretion system protein GspE N-terminal domain-containing protein</fullName>
    </recommendedName>
</protein>
<sequence>MNTDQVFQLVDRVLPFEACLFHQILPLSIEEGKLHLGMVMLDDVAALEYARRMIGYQNYSLIPQSISSEAHHKTLTAYLNYNQTHPKTERFIKAPEPEKPSSHAQEPLPTPVLELEKPNLHEKETLVLEEDPAEFETEPEPSQVPISNLSSNPLPDLAVSTRYSEEPIALLSQLPPARLLQELLGRVLCEGIGRLYFERQARHGRILWSQNGILQASIEGVPLPKFQALLDELKELTHLPPKLVTQVREVEIERLYQRDRVLLRLRLMPTEMGEQATLQVLRGAALKFHQRQQVTNFNRDAHTIAQKLYEKMDELLNAQAASSFITDQSQSDVVPALDQALQIVEQHLSQLRTQNGHR</sequence>
<dbReference type="Pfam" id="PF05157">
    <property type="entry name" value="MshEN"/>
    <property type="match status" value="1"/>
</dbReference>
<evidence type="ECO:0000256" key="1">
    <source>
        <dbReference type="SAM" id="MobiDB-lite"/>
    </source>
</evidence>
<gene>
    <name evidence="3" type="ORF">NIES2135_16920</name>
</gene>
<proteinExistence type="predicted"/>
<evidence type="ECO:0000313" key="3">
    <source>
        <dbReference type="EMBL" id="BAY54874.1"/>
    </source>
</evidence>
<evidence type="ECO:0000259" key="2">
    <source>
        <dbReference type="Pfam" id="PF05157"/>
    </source>
</evidence>
<reference evidence="3 4" key="1">
    <citation type="submission" date="2017-06" db="EMBL/GenBank/DDBJ databases">
        <title>Genome sequencing of cyanobaciteial culture collection at National Institute for Environmental Studies (NIES).</title>
        <authorList>
            <person name="Hirose Y."/>
            <person name="Shimura Y."/>
            <person name="Fujisawa T."/>
            <person name="Nakamura Y."/>
            <person name="Kawachi M."/>
        </authorList>
    </citation>
    <scope>NUCLEOTIDE SEQUENCE [LARGE SCALE GENOMIC DNA]</scope>
    <source>
        <strain evidence="3 4">NIES-2135</strain>
    </source>
</reference>
<name>A0A1Z4JDK3_LEPBY</name>
<keyword evidence="4" id="KW-1185">Reference proteome</keyword>
<evidence type="ECO:0000313" key="4">
    <source>
        <dbReference type="Proteomes" id="UP000217895"/>
    </source>
</evidence>
<dbReference type="InterPro" id="IPR007831">
    <property type="entry name" value="T2SS_GspE_N"/>
</dbReference>
<dbReference type="EMBL" id="AP018203">
    <property type="protein sequence ID" value="BAY54874.1"/>
    <property type="molecule type" value="Genomic_DNA"/>
</dbReference>
<feature type="region of interest" description="Disordered" evidence="1">
    <location>
        <begin position="130"/>
        <end position="150"/>
    </location>
</feature>
<dbReference type="Proteomes" id="UP000217895">
    <property type="component" value="Chromosome"/>
</dbReference>
<feature type="compositionally biased region" description="Acidic residues" evidence="1">
    <location>
        <begin position="130"/>
        <end position="139"/>
    </location>
</feature>
<organism evidence="3 4">
    <name type="scientific">Leptolyngbya boryana NIES-2135</name>
    <dbReference type="NCBI Taxonomy" id="1973484"/>
    <lineage>
        <taxon>Bacteria</taxon>
        <taxon>Bacillati</taxon>
        <taxon>Cyanobacteriota</taxon>
        <taxon>Cyanophyceae</taxon>
        <taxon>Leptolyngbyales</taxon>
        <taxon>Leptolyngbyaceae</taxon>
        <taxon>Leptolyngbya group</taxon>
        <taxon>Leptolyngbya</taxon>
    </lineage>
</organism>
<accession>A0A1Z4JDK3</accession>
<dbReference type="AlphaFoldDB" id="A0A1Z4JDK3"/>
<feature type="domain" description="Type II secretion system protein GspE N-terminal" evidence="2">
    <location>
        <begin position="10"/>
        <end position="60"/>
    </location>
</feature>
<feature type="region of interest" description="Disordered" evidence="1">
    <location>
        <begin position="94"/>
        <end position="116"/>
    </location>
</feature>